<evidence type="ECO:0000256" key="1">
    <source>
        <dbReference type="ARBA" id="ARBA00004496"/>
    </source>
</evidence>
<dbReference type="RefSeq" id="WP_289364304.1">
    <property type="nucleotide sequence ID" value="NZ_JAUCBP010000006.1"/>
</dbReference>
<dbReference type="Gene3D" id="3.30.450.20">
    <property type="entry name" value="PAS domain"/>
    <property type="match status" value="1"/>
</dbReference>
<dbReference type="SUPFAM" id="SSF46689">
    <property type="entry name" value="Homeodomain-like"/>
    <property type="match status" value="1"/>
</dbReference>
<gene>
    <name evidence="15" type="ORF">QTP81_05660</name>
</gene>
<protein>
    <recommendedName>
        <fullName evidence="11">HTH-type transcriptional regulatory protein TyrR</fullName>
    </recommendedName>
</protein>
<comment type="subcellular location">
    <subcellularLocation>
        <location evidence="1">Cytoplasm</location>
    </subcellularLocation>
</comment>
<dbReference type="InterPro" id="IPR009057">
    <property type="entry name" value="Homeodomain-like_sf"/>
</dbReference>
<sequence length="516" mass="57680">MRLEIICQDRLGIAQDVLDILVAHNIDLRGIEIDAAGKIFLNFPSIEFADFQHLMPKIRRIDGIEDVKTTAFMPVEREKHQLKAILQTLPDPVFSIDSRGIITQVNDAIEVGLSITQQQVIGKEIGDIVKGFNFAKWLDSKEVLAQAFKLKFADQDYLADILPIFIHDSQEDKILAGAVIILKSEVRLGQQLSAFNRPQTAGFDAIIKQSVAMKRVITSATHVAATDNPVLLLGENGCGKKTLAKACHSASARSEHEPVFFDTVGLTEEQVAAQLFGRVESTEDAATVGLLEQADGGTLIMSDIAEISVEIQGRILRLIEHGKYSRQGEVNERTANVRIIACSSYDLHNRMDRGLLRDDLYYRLTSMAIMIPPLRERRADILPLADNIIQKKCVKLGRHRARLSKAAADYLLNYPWPGNIDQLEKTIERVLASELQQEISVESLQLPTNATKVSFIDENFEGSLDQEVKNFEKELLQRLYPFYPSTRQLAKKLGLSHTAIANKLRDYGISRSGLKK</sequence>
<dbReference type="InterPro" id="IPR045865">
    <property type="entry name" value="ACT-like_dom_sf"/>
</dbReference>
<dbReference type="InterPro" id="IPR058031">
    <property type="entry name" value="AAA_lid_NorR"/>
</dbReference>
<dbReference type="InterPro" id="IPR003593">
    <property type="entry name" value="AAA+_ATPase"/>
</dbReference>
<dbReference type="NCBIfam" id="TIGR04381">
    <property type="entry name" value="HTH_TypR"/>
    <property type="match status" value="1"/>
</dbReference>
<evidence type="ECO:0000259" key="13">
    <source>
        <dbReference type="PROSITE" id="PS50112"/>
    </source>
</evidence>
<evidence type="ECO:0000256" key="4">
    <source>
        <dbReference type="ARBA" id="ARBA00022741"/>
    </source>
</evidence>
<dbReference type="Pfam" id="PF00158">
    <property type="entry name" value="Sigma54_activat"/>
    <property type="match status" value="1"/>
</dbReference>
<keyword evidence="10" id="KW-0804">Transcription</keyword>
<organism evidence="15 16">
    <name type="scientific">Alteromonas arenosi</name>
    <dbReference type="NCBI Taxonomy" id="3055817"/>
    <lineage>
        <taxon>Bacteria</taxon>
        <taxon>Pseudomonadati</taxon>
        <taxon>Pseudomonadota</taxon>
        <taxon>Gammaproteobacteria</taxon>
        <taxon>Alteromonadales</taxon>
        <taxon>Alteromonadaceae</taxon>
        <taxon>Alteromonas/Salinimonas group</taxon>
        <taxon>Alteromonas</taxon>
    </lineage>
</organism>
<name>A0ABT7SV59_9ALTE</name>
<reference evidence="15 16" key="1">
    <citation type="submission" date="2023-06" db="EMBL/GenBank/DDBJ databases">
        <title>Alteromonas sp. ASW11-36 isolated from intertidal sand.</title>
        <authorList>
            <person name="Li Y."/>
        </authorList>
    </citation>
    <scope>NUCLEOTIDE SEQUENCE [LARGE SCALE GENOMIC DNA]</scope>
    <source>
        <strain evidence="15 16">ASW11-36</strain>
    </source>
</reference>
<dbReference type="NCBIfam" id="TIGR00229">
    <property type="entry name" value="sensory_box"/>
    <property type="match status" value="1"/>
</dbReference>
<evidence type="ECO:0000259" key="12">
    <source>
        <dbReference type="PROSITE" id="PS50045"/>
    </source>
</evidence>
<dbReference type="SUPFAM" id="SSF55021">
    <property type="entry name" value="ACT-like"/>
    <property type="match status" value="1"/>
</dbReference>
<dbReference type="CDD" id="cd00009">
    <property type="entry name" value="AAA"/>
    <property type="match status" value="1"/>
</dbReference>
<evidence type="ECO:0000256" key="10">
    <source>
        <dbReference type="ARBA" id="ARBA00023163"/>
    </source>
</evidence>
<dbReference type="Gene3D" id="1.10.10.60">
    <property type="entry name" value="Homeodomain-like"/>
    <property type="match status" value="1"/>
</dbReference>
<dbReference type="InterPro" id="IPR013767">
    <property type="entry name" value="PAS_fold"/>
</dbReference>
<evidence type="ECO:0000256" key="8">
    <source>
        <dbReference type="ARBA" id="ARBA00023125"/>
    </source>
</evidence>
<dbReference type="Pfam" id="PF25601">
    <property type="entry name" value="AAA_lid_14"/>
    <property type="match status" value="1"/>
</dbReference>
<proteinExistence type="predicted"/>
<dbReference type="InterPro" id="IPR002912">
    <property type="entry name" value="ACT_dom"/>
</dbReference>
<dbReference type="SMART" id="SM00091">
    <property type="entry name" value="PAS"/>
    <property type="match status" value="1"/>
</dbReference>
<keyword evidence="2" id="KW-0963">Cytoplasm</keyword>
<accession>A0ABT7SV59</accession>
<evidence type="ECO:0000256" key="9">
    <source>
        <dbReference type="ARBA" id="ARBA00023159"/>
    </source>
</evidence>
<dbReference type="SUPFAM" id="SSF52540">
    <property type="entry name" value="P-loop containing nucleoside triphosphate hydrolases"/>
    <property type="match status" value="1"/>
</dbReference>
<evidence type="ECO:0000256" key="3">
    <source>
        <dbReference type="ARBA" id="ARBA00022491"/>
    </source>
</evidence>
<keyword evidence="5" id="KW-0058">Aromatic hydrocarbons catabolism</keyword>
<dbReference type="Pfam" id="PF00989">
    <property type="entry name" value="PAS"/>
    <property type="match status" value="1"/>
</dbReference>
<dbReference type="SMART" id="SM00382">
    <property type="entry name" value="AAA"/>
    <property type="match status" value="1"/>
</dbReference>
<keyword evidence="4" id="KW-0547">Nucleotide-binding</keyword>
<dbReference type="InterPro" id="IPR030828">
    <property type="entry name" value="HTH_TyrR"/>
</dbReference>
<dbReference type="Gene3D" id="3.30.70.260">
    <property type="match status" value="1"/>
</dbReference>
<dbReference type="CDD" id="cd04877">
    <property type="entry name" value="ACT_TyrR"/>
    <property type="match status" value="1"/>
</dbReference>
<keyword evidence="7" id="KW-0805">Transcription regulation</keyword>
<dbReference type="PROSITE" id="PS50045">
    <property type="entry name" value="SIGMA54_INTERACT_4"/>
    <property type="match status" value="1"/>
</dbReference>
<dbReference type="CDD" id="cd00130">
    <property type="entry name" value="PAS"/>
    <property type="match status" value="1"/>
</dbReference>
<feature type="domain" description="Sigma-54 factor interaction" evidence="12">
    <location>
        <begin position="206"/>
        <end position="432"/>
    </location>
</feature>
<evidence type="ECO:0000256" key="5">
    <source>
        <dbReference type="ARBA" id="ARBA00022797"/>
    </source>
</evidence>
<dbReference type="InterPro" id="IPR035965">
    <property type="entry name" value="PAS-like_dom_sf"/>
</dbReference>
<keyword evidence="16" id="KW-1185">Reference proteome</keyword>
<dbReference type="Pfam" id="PF18024">
    <property type="entry name" value="HTH_50"/>
    <property type="match status" value="1"/>
</dbReference>
<keyword evidence="9" id="KW-0010">Activator</keyword>
<dbReference type="SUPFAM" id="SSF55785">
    <property type="entry name" value="PYP-like sensor domain (PAS domain)"/>
    <property type="match status" value="1"/>
</dbReference>
<dbReference type="InterPro" id="IPR000014">
    <property type="entry name" value="PAS"/>
</dbReference>
<evidence type="ECO:0000256" key="6">
    <source>
        <dbReference type="ARBA" id="ARBA00022840"/>
    </source>
</evidence>
<evidence type="ECO:0000256" key="11">
    <source>
        <dbReference type="ARBA" id="ARBA00029500"/>
    </source>
</evidence>
<feature type="domain" description="ACT" evidence="14">
    <location>
        <begin position="2"/>
        <end position="75"/>
    </location>
</feature>
<evidence type="ECO:0000256" key="7">
    <source>
        <dbReference type="ARBA" id="ARBA00023015"/>
    </source>
</evidence>
<evidence type="ECO:0000256" key="2">
    <source>
        <dbReference type="ARBA" id="ARBA00022490"/>
    </source>
</evidence>
<dbReference type="PROSITE" id="PS51671">
    <property type="entry name" value="ACT"/>
    <property type="match status" value="1"/>
</dbReference>
<keyword evidence="8" id="KW-0238">DNA-binding</keyword>
<dbReference type="PROSITE" id="PS50112">
    <property type="entry name" value="PAS"/>
    <property type="match status" value="1"/>
</dbReference>
<dbReference type="PANTHER" id="PTHR32071">
    <property type="entry name" value="TRANSCRIPTIONAL REGULATORY PROTEIN"/>
    <property type="match status" value="1"/>
</dbReference>
<feature type="domain" description="PAS" evidence="13">
    <location>
        <begin position="78"/>
        <end position="129"/>
    </location>
</feature>
<dbReference type="Proteomes" id="UP001234343">
    <property type="component" value="Unassembled WGS sequence"/>
</dbReference>
<dbReference type="InterPro" id="IPR002078">
    <property type="entry name" value="Sigma_54_int"/>
</dbReference>
<dbReference type="EMBL" id="JAUCBP010000006">
    <property type="protein sequence ID" value="MDM7860078.1"/>
    <property type="molecule type" value="Genomic_DNA"/>
</dbReference>
<evidence type="ECO:0000259" key="14">
    <source>
        <dbReference type="PROSITE" id="PS51671"/>
    </source>
</evidence>
<evidence type="ECO:0000313" key="16">
    <source>
        <dbReference type="Proteomes" id="UP001234343"/>
    </source>
</evidence>
<dbReference type="InterPro" id="IPR027417">
    <property type="entry name" value="P-loop_NTPase"/>
</dbReference>
<evidence type="ECO:0000313" key="15">
    <source>
        <dbReference type="EMBL" id="MDM7860078.1"/>
    </source>
</evidence>
<dbReference type="PANTHER" id="PTHR32071:SF3">
    <property type="entry name" value="HTH-TYPE TRANSCRIPTIONAL REGULATORY PROTEIN TYRR"/>
    <property type="match status" value="1"/>
</dbReference>
<dbReference type="Gene3D" id="1.10.8.60">
    <property type="match status" value="1"/>
</dbReference>
<keyword evidence="3" id="KW-0678">Repressor</keyword>
<comment type="caution">
    <text evidence="15">The sequence shown here is derived from an EMBL/GenBank/DDBJ whole genome shotgun (WGS) entry which is preliminary data.</text>
</comment>
<dbReference type="Gene3D" id="3.40.50.300">
    <property type="entry name" value="P-loop containing nucleotide triphosphate hydrolases"/>
    <property type="match status" value="1"/>
</dbReference>
<keyword evidence="6" id="KW-0067">ATP-binding</keyword>